<keyword evidence="5" id="KW-1185">Reference proteome</keyword>
<feature type="compositionally biased region" description="Basic and acidic residues" evidence="2">
    <location>
        <begin position="248"/>
        <end position="269"/>
    </location>
</feature>
<evidence type="ECO:0000313" key="5">
    <source>
        <dbReference type="Proteomes" id="UP000242188"/>
    </source>
</evidence>
<feature type="coiled-coil region" evidence="1">
    <location>
        <begin position="640"/>
        <end position="674"/>
    </location>
</feature>
<dbReference type="GO" id="GO:0005813">
    <property type="term" value="C:centrosome"/>
    <property type="evidence" value="ECO:0007669"/>
    <property type="project" value="TreeGrafter"/>
</dbReference>
<dbReference type="Pfam" id="PF24555">
    <property type="entry name" value="CC4_CEP85"/>
    <property type="match status" value="1"/>
</dbReference>
<feature type="compositionally biased region" description="Basic and acidic residues" evidence="2">
    <location>
        <begin position="146"/>
        <end position="157"/>
    </location>
</feature>
<feature type="region of interest" description="Disordered" evidence="2">
    <location>
        <begin position="146"/>
        <end position="174"/>
    </location>
</feature>
<dbReference type="InterPro" id="IPR058190">
    <property type="entry name" value="CC4_CEP85"/>
</dbReference>
<feature type="compositionally biased region" description="Polar residues" evidence="2">
    <location>
        <begin position="55"/>
        <end position="67"/>
    </location>
</feature>
<name>A0A210QUN2_MIZYE</name>
<keyword evidence="1" id="KW-0175">Coiled coil</keyword>
<dbReference type="OrthoDB" id="5972981at2759"/>
<sequence>MSWKGATPSTQFGANNNTGTGSNVPDYQKMLQHHIFSTGWGTSASKATSDRYNRHSSYPTVSPSGTISPPLATRTRHTDSLATTNYSDPKIYNSYQPSKYGLSSDSQYDVSYVNKEFGELNVENTVNVISDDTFDKTAPYAPTKYEYKSYDSSDPYKKRSKANSYVSSRPRTTDFDLERPNIAADDTDWSSPTKRTSLDVPQHLFMTPARSRSSVTEAVDYGRVERPARQTGTTKSAIDDLYQNKHYVENGDAHVTERPPRTRGRDSSGRRPVSVGAVSSDLTNWQKHHQDQLVHQQIEKEGGFGKTGGQGFDRLFNHISNGEENSEKWNSVKHAADAVISEKDMYINKLKMQNMQLEEDNKQYEAKLRRALMSESDQGNEAYSQIKDLEMKNVTMKSDMSELRSRNKVELEELEIKLGAAEHEVMQLRTALRKRVPEFQDDLHSKIDQLEDEKEEWKMKFLEVKDSHHSLKQKQEELQRYLTGLPTLEEAARQDDEIRAYSEDNKLQKERIEELQQELFDTRKNLSSRDLQIEEMENKGKQLGEKLSILTDEIDRFKSIGQGAALRLREEELQKLQEENDRFSTDLDKAKKLLETCHRKIRHQDVKHQNSVKSMEERLCQEEEMVNALREEGRLRDEQGSKIKATLKQLQSQNQELLDQNLTMREHIKHLEQQHSDDNQRLQRQFTTELGICFSELQALVQICVQRAEGQDPNMSDLLGVRADVETAATGGPQVEAQTMKHWLSKTRELRTEIEQLRVMICNKYAEDIGDNLNCTTQ</sequence>
<evidence type="ECO:0000256" key="2">
    <source>
        <dbReference type="SAM" id="MobiDB-lite"/>
    </source>
</evidence>
<feature type="domain" description="Centrosomal protein of 85 kDa-like CC4 coiled-coil" evidence="3">
    <location>
        <begin position="577"/>
        <end position="664"/>
    </location>
</feature>
<organism evidence="4 5">
    <name type="scientific">Mizuhopecten yessoensis</name>
    <name type="common">Japanese scallop</name>
    <name type="synonym">Patinopecten yessoensis</name>
    <dbReference type="NCBI Taxonomy" id="6573"/>
    <lineage>
        <taxon>Eukaryota</taxon>
        <taxon>Metazoa</taxon>
        <taxon>Spiralia</taxon>
        <taxon>Lophotrochozoa</taxon>
        <taxon>Mollusca</taxon>
        <taxon>Bivalvia</taxon>
        <taxon>Autobranchia</taxon>
        <taxon>Pteriomorphia</taxon>
        <taxon>Pectinida</taxon>
        <taxon>Pectinoidea</taxon>
        <taxon>Pectinidae</taxon>
        <taxon>Mizuhopecten</taxon>
    </lineage>
</organism>
<gene>
    <name evidence="4" type="ORF">KP79_PYT06883</name>
</gene>
<feature type="coiled-coil region" evidence="1">
    <location>
        <begin position="498"/>
        <end position="593"/>
    </location>
</feature>
<dbReference type="PANTHER" id="PTHR31075:SF4">
    <property type="entry name" value="CENTROSOMAL PROTEIN OF 85 KDA"/>
    <property type="match status" value="1"/>
</dbReference>
<protein>
    <submittedName>
        <fullName evidence="4">Centrosomal protein of 85 kDa</fullName>
    </submittedName>
</protein>
<feature type="region of interest" description="Disordered" evidence="2">
    <location>
        <begin position="1"/>
        <end position="26"/>
    </location>
</feature>
<dbReference type="InterPro" id="IPR040210">
    <property type="entry name" value="Cep85/Cep85L"/>
</dbReference>
<accession>A0A210QUN2</accession>
<feature type="coiled-coil region" evidence="1">
    <location>
        <begin position="347"/>
        <end position="467"/>
    </location>
</feature>
<feature type="region of interest" description="Disordered" evidence="2">
    <location>
        <begin position="46"/>
        <end position="88"/>
    </location>
</feature>
<dbReference type="STRING" id="6573.A0A210QUN2"/>
<evidence type="ECO:0000259" key="3">
    <source>
        <dbReference type="Pfam" id="PF24555"/>
    </source>
</evidence>
<dbReference type="EMBL" id="NEDP02001786">
    <property type="protein sequence ID" value="OWF52460.1"/>
    <property type="molecule type" value="Genomic_DNA"/>
</dbReference>
<evidence type="ECO:0000256" key="1">
    <source>
        <dbReference type="SAM" id="Coils"/>
    </source>
</evidence>
<feature type="region of interest" description="Disordered" evidence="2">
    <location>
        <begin position="248"/>
        <end position="275"/>
    </location>
</feature>
<dbReference type="AlphaFoldDB" id="A0A210QUN2"/>
<evidence type="ECO:0000313" key="4">
    <source>
        <dbReference type="EMBL" id="OWF52460.1"/>
    </source>
</evidence>
<comment type="caution">
    <text evidence="4">The sequence shown here is derived from an EMBL/GenBank/DDBJ whole genome shotgun (WGS) entry which is preliminary data.</text>
</comment>
<reference evidence="4 5" key="1">
    <citation type="journal article" date="2017" name="Nat. Ecol. Evol.">
        <title>Scallop genome provides insights into evolution of bilaterian karyotype and development.</title>
        <authorList>
            <person name="Wang S."/>
            <person name="Zhang J."/>
            <person name="Jiao W."/>
            <person name="Li J."/>
            <person name="Xun X."/>
            <person name="Sun Y."/>
            <person name="Guo X."/>
            <person name="Huan P."/>
            <person name="Dong B."/>
            <person name="Zhang L."/>
            <person name="Hu X."/>
            <person name="Sun X."/>
            <person name="Wang J."/>
            <person name="Zhao C."/>
            <person name="Wang Y."/>
            <person name="Wang D."/>
            <person name="Huang X."/>
            <person name="Wang R."/>
            <person name="Lv J."/>
            <person name="Li Y."/>
            <person name="Zhang Z."/>
            <person name="Liu B."/>
            <person name="Lu W."/>
            <person name="Hui Y."/>
            <person name="Liang J."/>
            <person name="Zhou Z."/>
            <person name="Hou R."/>
            <person name="Li X."/>
            <person name="Liu Y."/>
            <person name="Li H."/>
            <person name="Ning X."/>
            <person name="Lin Y."/>
            <person name="Zhao L."/>
            <person name="Xing Q."/>
            <person name="Dou J."/>
            <person name="Li Y."/>
            <person name="Mao J."/>
            <person name="Guo H."/>
            <person name="Dou H."/>
            <person name="Li T."/>
            <person name="Mu C."/>
            <person name="Jiang W."/>
            <person name="Fu Q."/>
            <person name="Fu X."/>
            <person name="Miao Y."/>
            <person name="Liu J."/>
            <person name="Yu Q."/>
            <person name="Li R."/>
            <person name="Liao H."/>
            <person name="Li X."/>
            <person name="Kong Y."/>
            <person name="Jiang Z."/>
            <person name="Chourrout D."/>
            <person name="Li R."/>
            <person name="Bao Z."/>
        </authorList>
    </citation>
    <scope>NUCLEOTIDE SEQUENCE [LARGE SCALE GENOMIC DNA]</scope>
    <source>
        <strain evidence="4 5">PY_sf001</strain>
    </source>
</reference>
<dbReference type="PANTHER" id="PTHR31075">
    <property type="entry name" value="CENTROSOMAL PROTEIN OF 85 KDA"/>
    <property type="match status" value="1"/>
</dbReference>
<feature type="compositionally biased region" description="Polar residues" evidence="2">
    <location>
        <begin position="7"/>
        <end position="25"/>
    </location>
</feature>
<proteinExistence type="predicted"/>
<dbReference type="Proteomes" id="UP000242188">
    <property type="component" value="Unassembled WGS sequence"/>
</dbReference>